<dbReference type="AlphaFoldDB" id="A0A3B0T0Q8"/>
<proteinExistence type="predicted"/>
<evidence type="ECO:0000313" key="2">
    <source>
        <dbReference type="EMBL" id="VAW09633.1"/>
    </source>
</evidence>
<sequence>MTTTHQNPDQLSRLAETLWHERRLLEFLLFKLVSANLVLATDDRRFVGPAIAEVDKVASKVRHAEKDRDTVLAEVASTMGVPPDAITLNLLAQNAPADMRSVFADHRDGFMDLTNEIETLTRENRHLATLGLDEITGTLGLAGGTPDAGIDTQSDTDDGRLGPTSQRPSQVDRVL</sequence>
<dbReference type="EMBL" id="UOEK01000619">
    <property type="protein sequence ID" value="VAW09633.1"/>
    <property type="molecule type" value="Genomic_DNA"/>
</dbReference>
<gene>
    <name evidence="2" type="ORF">MNBD_ACTINO02-2948</name>
</gene>
<feature type="region of interest" description="Disordered" evidence="1">
    <location>
        <begin position="143"/>
        <end position="175"/>
    </location>
</feature>
<evidence type="ECO:0000256" key="1">
    <source>
        <dbReference type="SAM" id="MobiDB-lite"/>
    </source>
</evidence>
<name>A0A3B0T0Q8_9ZZZZ</name>
<accession>A0A3B0T0Q8</accession>
<protein>
    <submittedName>
        <fullName evidence="2">Uncharacterized protein</fullName>
    </submittedName>
</protein>
<reference evidence="2" key="1">
    <citation type="submission" date="2018-06" db="EMBL/GenBank/DDBJ databases">
        <authorList>
            <person name="Zhirakovskaya E."/>
        </authorList>
    </citation>
    <scope>NUCLEOTIDE SEQUENCE</scope>
</reference>
<organism evidence="2">
    <name type="scientific">hydrothermal vent metagenome</name>
    <dbReference type="NCBI Taxonomy" id="652676"/>
    <lineage>
        <taxon>unclassified sequences</taxon>
        <taxon>metagenomes</taxon>
        <taxon>ecological metagenomes</taxon>
    </lineage>
</organism>